<protein>
    <submittedName>
        <fullName evidence="1">Uncharacterized protein</fullName>
    </submittedName>
</protein>
<sequence>MVSGPKCQKLSILGIVFSP</sequence>
<accession>A0A0E9XTY4</accession>
<dbReference type="EMBL" id="GBXM01002448">
    <property type="protein sequence ID" value="JAI06130.1"/>
    <property type="molecule type" value="Transcribed_RNA"/>
</dbReference>
<reference evidence="1" key="2">
    <citation type="journal article" date="2015" name="Fish Shellfish Immunol.">
        <title>Early steps in the European eel (Anguilla anguilla)-Vibrio vulnificus interaction in the gills: Role of the RtxA13 toxin.</title>
        <authorList>
            <person name="Callol A."/>
            <person name="Pajuelo D."/>
            <person name="Ebbesson L."/>
            <person name="Teles M."/>
            <person name="MacKenzie S."/>
            <person name="Amaro C."/>
        </authorList>
    </citation>
    <scope>NUCLEOTIDE SEQUENCE</scope>
</reference>
<proteinExistence type="predicted"/>
<reference evidence="1" key="1">
    <citation type="submission" date="2014-11" db="EMBL/GenBank/DDBJ databases">
        <authorList>
            <person name="Amaro Gonzalez C."/>
        </authorList>
    </citation>
    <scope>NUCLEOTIDE SEQUENCE</scope>
</reference>
<organism evidence="1">
    <name type="scientific">Anguilla anguilla</name>
    <name type="common">European freshwater eel</name>
    <name type="synonym">Muraena anguilla</name>
    <dbReference type="NCBI Taxonomy" id="7936"/>
    <lineage>
        <taxon>Eukaryota</taxon>
        <taxon>Metazoa</taxon>
        <taxon>Chordata</taxon>
        <taxon>Craniata</taxon>
        <taxon>Vertebrata</taxon>
        <taxon>Euteleostomi</taxon>
        <taxon>Actinopterygii</taxon>
        <taxon>Neopterygii</taxon>
        <taxon>Teleostei</taxon>
        <taxon>Anguilliformes</taxon>
        <taxon>Anguillidae</taxon>
        <taxon>Anguilla</taxon>
    </lineage>
</organism>
<name>A0A0E9XTY4_ANGAN</name>
<evidence type="ECO:0000313" key="1">
    <source>
        <dbReference type="EMBL" id="JAI06130.1"/>
    </source>
</evidence>
<dbReference type="AlphaFoldDB" id="A0A0E9XTY4"/>